<dbReference type="Proteomes" id="UP000178930">
    <property type="component" value="Unassembled WGS sequence"/>
</dbReference>
<reference evidence="1 2" key="1">
    <citation type="journal article" date="2016" name="Nat. Commun.">
        <title>Thousands of microbial genomes shed light on interconnected biogeochemical processes in an aquifer system.</title>
        <authorList>
            <person name="Anantharaman K."/>
            <person name="Brown C.T."/>
            <person name="Hug L.A."/>
            <person name="Sharon I."/>
            <person name="Castelle C.J."/>
            <person name="Probst A.J."/>
            <person name="Thomas B.C."/>
            <person name="Singh A."/>
            <person name="Wilkins M.J."/>
            <person name="Karaoz U."/>
            <person name="Brodie E.L."/>
            <person name="Williams K.H."/>
            <person name="Hubbard S.S."/>
            <person name="Banfield J.F."/>
        </authorList>
    </citation>
    <scope>NUCLEOTIDE SEQUENCE [LARGE SCALE GENOMIC DNA]</scope>
</reference>
<proteinExistence type="predicted"/>
<dbReference type="EMBL" id="MHIB01000027">
    <property type="protein sequence ID" value="OGY43922.1"/>
    <property type="molecule type" value="Genomic_DNA"/>
</dbReference>
<sequence length="132" mass="15321">MVQGDPVRLLTSASEAAQRLIDNSENLKEVRQMLVDLQTVERQLAEFLFFDAFLFDKQVARRKLLNRQQLFRQRVFDYFQAIGPIIGVTLDFNQCTYAYATGVLHGIELKIVKPYADLIREQLLQLRSMLPT</sequence>
<comment type="caution">
    <text evidence="1">The sequence shown here is derived from an EMBL/GenBank/DDBJ whole genome shotgun (WGS) entry which is preliminary data.</text>
</comment>
<evidence type="ECO:0000313" key="1">
    <source>
        <dbReference type="EMBL" id="OGY43922.1"/>
    </source>
</evidence>
<organism evidence="1 2">
    <name type="scientific">Candidatus Buchananbacteria bacterium RIFCSPHIGHO2_01_FULL_39_14</name>
    <dbReference type="NCBI Taxonomy" id="1797532"/>
    <lineage>
        <taxon>Bacteria</taxon>
        <taxon>Candidatus Buchananiibacteriota</taxon>
    </lineage>
</organism>
<evidence type="ECO:0000313" key="2">
    <source>
        <dbReference type="Proteomes" id="UP000178930"/>
    </source>
</evidence>
<protein>
    <submittedName>
        <fullName evidence="1">Uncharacterized protein</fullName>
    </submittedName>
</protein>
<dbReference type="AlphaFoldDB" id="A0A1G1XVA1"/>
<gene>
    <name evidence="1" type="ORF">A2729_01205</name>
</gene>
<name>A0A1G1XVA1_9BACT</name>
<accession>A0A1G1XVA1</accession>